<protein>
    <recommendedName>
        <fullName evidence="6">HIG1 domain-containing protein</fullName>
    </recommendedName>
</protein>
<evidence type="ECO:0000256" key="5">
    <source>
        <dbReference type="SAM" id="Phobius"/>
    </source>
</evidence>
<evidence type="ECO:0000256" key="1">
    <source>
        <dbReference type="ARBA" id="ARBA00004173"/>
    </source>
</evidence>
<dbReference type="GO" id="GO:0005739">
    <property type="term" value="C:mitochondrion"/>
    <property type="evidence" value="ECO:0007669"/>
    <property type="project" value="UniProtKB-SubCell"/>
</dbReference>
<dbReference type="InterPro" id="IPR040153">
    <property type="entry name" value="Rcf2"/>
</dbReference>
<proteinExistence type="predicted"/>
<name>A0A067QNG7_9AGAM</name>
<evidence type="ECO:0000256" key="2">
    <source>
        <dbReference type="ARBA" id="ARBA00022692"/>
    </source>
</evidence>
<feature type="transmembrane region" description="Helical" evidence="5">
    <location>
        <begin position="118"/>
        <end position="137"/>
    </location>
</feature>
<dbReference type="EMBL" id="KL197709">
    <property type="protein sequence ID" value="KDQ64181.1"/>
    <property type="molecule type" value="Genomic_DNA"/>
</dbReference>
<feature type="transmembrane region" description="Helical" evidence="5">
    <location>
        <begin position="20"/>
        <end position="39"/>
    </location>
</feature>
<dbReference type="FunCoup" id="A0A067QNG7">
    <property type="interactions" value="52"/>
</dbReference>
<sequence length="202" mass="21924">MKLATAEELDAHARVTTIGAAKGVAGGLAFALPLSYIANKRWAYYRSLTPALKSLAVVLIVLPTFAISAERAGLQFERQQWAGAGKEAMESEEAKEFARWEALSPMQKAGDWASRHEYSVILGSWSTAMVGAFGYIMRDPHQSMGQKIVQARMWAQGLTVGVMIAAGAIAHANRAKVEASRGVDHSWRAIIEAEQKAKSTHV</sequence>
<dbReference type="OrthoDB" id="1915122at2759"/>
<dbReference type="GO" id="GO:0033617">
    <property type="term" value="P:mitochondrial respiratory chain complex IV assembly"/>
    <property type="evidence" value="ECO:0007669"/>
    <property type="project" value="TreeGrafter"/>
</dbReference>
<evidence type="ECO:0000313" key="8">
    <source>
        <dbReference type="Proteomes" id="UP000027265"/>
    </source>
</evidence>
<dbReference type="InParanoid" id="A0A067QNG7"/>
<dbReference type="HOGENOM" id="CLU_079101_1_0_1"/>
<evidence type="ECO:0000313" key="7">
    <source>
        <dbReference type="EMBL" id="KDQ64181.1"/>
    </source>
</evidence>
<dbReference type="Proteomes" id="UP000027265">
    <property type="component" value="Unassembled WGS sequence"/>
</dbReference>
<evidence type="ECO:0000259" key="6">
    <source>
        <dbReference type="PROSITE" id="PS51503"/>
    </source>
</evidence>
<keyword evidence="8" id="KW-1185">Reference proteome</keyword>
<dbReference type="PANTHER" id="PTHR28018">
    <property type="entry name" value="RESPIRATORY SUPERCOMPLEX FACTOR 2, MITOCHONDRIAL"/>
    <property type="match status" value="1"/>
</dbReference>
<dbReference type="Pfam" id="PF04588">
    <property type="entry name" value="HIG_1_N"/>
    <property type="match status" value="1"/>
</dbReference>
<dbReference type="PROSITE" id="PS51503">
    <property type="entry name" value="HIG1"/>
    <property type="match status" value="1"/>
</dbReference>
<feature type="domain" description="HIG1" evidence="6">
    <location>
        <begin position="90"/>
        <end position="181"/>
    </location>
</feature>
<accession>A0A067QNG7</accession>
<organism evidence="7 8">
    <name type="scientific">Jaapia argillacea MUCL 33604</name>
    <dbReference type="NCBI Taxonomy" id="933084"/>
    <lineage>
        <taxon>Eukaryota</taxon>
        <taxon>Fungi</taxon>
        <taxon>Dikarya</taxon>
        <taxon>Basidiomycota</taxon>
        <taxon>Agaricomycotina</taxon>
        <taxon>Agaricomycetes</taxon>
        <taxon>Agaricomycetidae</taxon>
        <taxon>Jaapiales</taxon>
        <taxon>Jaapiaceae</taxon>
        <taxon>Jaapia</taxon>
    </lineage>
</organism>
<keyword evidence="3 5" id="KW-1133">Transmembrane helix</keyword>
<dbReference type="STRING" id="933084.A0A067QNG7"/>
<evidence type="ECO:0000256" key="3">
    <source>
        <dbReference type="ARBA" id="ARBA00022989"/>
    </source>
</evidence>
<reference evidence="8" key="1">
    <citation type="journal article" date="2014" name="Proc. Natl. Acad. Sci. U.S.A.">
        <title>Extensive sampling of basidiomycete genomes demonstrates inadequacy of the white-rot/brown-rot paradigm for wood decay fungi.</title>
        <authorList>
            <person name="Riley R."/>
            <person name="Salamov A.A."/>
            <person name="Brown D.W."/>
            <person name="Nagy L.G."/>
            <person name="Floudas D."/>
            <person name="Held B.W."/>
            <person name="Levasseur A."/>
            <person name="Lombard V."/>
            <person name="Morin E."/>
            <person name="Otillar R."/>
            <person name="Lindquist E.A."/>
            <person name="Sun H."/>
            <person name="LaButti K.M."/>
            <person name="Schmutz J."/>
            <person name="Jabbour D."/>
            <person name="Luo H."/>
            <person name="Baker S.E."/>
            <person name="Pisabarro A.G."/>
            <person name="Walton J.D."/>
            <person name="Blanchette R.A."/>
            <person name="Henrissat B."/>
            <person name="Martin F."/>
            <person name="Cullen D."/>
            <person name="Hibbett D.S."/>
            <person name="Grigoriev I.V."/>
        </authorList>
    </citation>
    <scope>NUCLEOTIDE SEQUENCE [LARGE SCALE GENOMIC DNA]</scope>
    <source>
        <strain evidence="8">MUCL 33604</strain>
    </source>
</reference>
<keyword evidence="2 5" id="KW-0812">Transmembrane</keyword>
<keyword evidence="4 5" id="KW-0472">Membrane</keyword>
<dbReference type="InterPro" id="IPR007667">
    <property type="entry name" value="Hypoxia_induced_domain"/>
</dbReference>
<comment type="subcellular location">
    <subcellularLocation>
        <location evidence="1">Mitochondrion</location>
    </subcellularLocation>
</comment>
<evidence type="ECO:0000256" key="4">
    <source>
        <dbReference type="ARBA" id="ARBA00023136"/>
    </source>
</evidence>
<dbReference type="AlphaFoldDB" id="A0A067QNG7"/>
<gene>
    <name evidence="7" type="ORF">JAAARDRAFT_52163</name>
</gene>
<dbReference type="PANTHER" id="PTHR28018:SF3">
    <property type="entry name" value="RESPIRATORY SUPERCOMPLEX FACTOR 2, MITOCHONDRIAL"/>
    <property type="match status" value="1"/>
</dbReference>